<evidence type="ECO:0000313" key="2">
    <source>
        <dbReference type="Proteomes" id="UP001281147"/>
    </source>
</evidence>
<name>A0ACC3NS60_9PEZI</name>
<organism evidence="1 2">
    <name type="scientific">Vermiconidia calcicola</name>
    <dbReference type="NCBI Taxonomy" id="1690605"/>
    <lineage>
        <taxon>Eukaryota</taxon>
        <taxon>Fungi</taxon>
        <taxon>Dikarya</taxon>
        <taxon>Ascomycota</taxon>
        <taxon>Pezizomycotina</taxon>
        <taxon>Dothideomycetes</taxon>
        <taxon>Dothideomycetidae</taxon>
        <taxon>Mycosphaerellales</taxon>
        <taxon>Extremaceae</taxon>
        <taxon>Vermiconidia</taxon>
    </lineage>
</organism>
<evidence type="ECO:0000313" key="1">
    <source>
        <dbReference type="EMBL" id="KAK3721327.1"/>
    </source>
</evidence>
<dbReference type="EMBL" id="JAUTXU010000018">
    <property type="protein sequence ID" value="KAK3721327.1"/>
    <property type="molecule type" value="Genomic_DNA"/>
</dbReference>
<accession>A0ACC3NS60</accession>
<sequence>MPEALAGEQSNDINHAYDTADITTITQEPTPPLPELCARIHQRVEAFLNSEAKSDRVRAVQAQSRTSLHVIEEALERYRKRQSPDELSLSYNGGKDCLVLLILYLSALHTHYSRRSTSASNNDTNHTTTNSSLPETLRSVYILSRHPFAAVDAFVNLSVRQYHLSLSRYALPMREAFASYLHDQPPVKAIFVGTRRTDPHGADLTHFDPTDRGWPAFMRIHPVIDWHYAEIWCFIRELGVEYCELYDLGYTSLGGTEDTHPNPALAVGDGQAKRGIPVEGEGRFRPAYELVEDGEERLGRDGRG</sequence>
<reference evidence="1" key="1">
    <citation type="submission" date="2023-07" db="EMBL/GenBank/DDBJ databases">
        <title>Black Yeasts Isolated from many extreme environments.</title>
        <authorList>
            <person name="Coleine C."/>
            <person name="Stajich J.E."/>
            <person name="Selbmann L."/>
        </authorList>
    </citation>
    <scope>NUCLEOTIDE SEQUENCE</scope>
    <source>
        <strain evidence="1">CCFEE 5714</strain>
    </source>
</reference>
<keyword evidence="1" id="KW-0808">Transferase</keyword>
<comment type="caution">
    <text evidence="1">The sequence shown here is derived from an EMBL/GenBank/DDBJ whole genome shotgun (WGS) entry which is preliminary data.</text>
</comment>
<keyword evidence="2" id="KW-1185">Reference proteome</keyword>
<proteinExistence type="predicted"/>
<protein>
    <submittedName>
        <fullName evidence="1">3'-phosphoadenosine 5'-phosphosulfate sulfotransferase</fullName>
        <ecNumber evidence="1">2.7.7.2</ecNumber>
    </submittedName>
</protein>
<keyword evidence="1" id="KW-0548">Nucleotidyltransferase</keyword>
<dbReference type="EC" id="2.7.7.2" evidence="1"/>
<dbReference type="Proteomes" id="UP001281147">
    <property type="component" value="Unassembled WGS sequence"/>
</dbReference>
<gene>
    <name evidence="1" type="primary">FAD1_1</name>
    <name evidence="1" type="ORF">LTR37_003203</name>
</gene>